<dbReference type="GO" id="GO:0004252">
    <property type="term" value="F:serine-type endopeptidase activity"/>
    <property type="evidence" value="ECO:0007669"/>
    <property type="project" value="InterPro"/>
</dbReference>
<keyword evidence="5" id="KW-1185">Reference proteome</keyword>
<organism evidence="4 5">
    <name type="scientific">Ancylostoma caninum</name>
    <name type="common">Dog hookworm</name>
    <dbReference type="NCBI Taxonomy" id="29170"/>
    <lineage>
        <taxon>Eukaryota</taxon>
        <taxon>Metazoa</taxon>
        <taxon>Ecdysozoa</taxon>
        <taxon>Nematoda</taxon>
        <taxon>Chromadorea</taxon>
        <taxon>Rhabditida</taxon>
        <taxon>Rhabditina</taxon>
        <taxon>Rhabditomorpha</taxon>
        <taxon>Strongyloidea</taxon>
        <taxon>Ancylostomatidae</taxon>
        <taxon>Ancylostomatinae</taxon>
        <taxon>Ancylostoma</taxon>
    </lineage>
</organism>
<name>A0A368FF80_ANCCA</name>
<reference evidence="4 5" key="1">
    <citation type="submission" date="2014-10" db="EMBL/GenBank/DDBJ databases">
        <title>Draft genome of the hookworm Ancylostoma caninum.</title>
        <authorList>
            <person name="Mitreva M."/>
        </authorList>
    </citation>
    <scope>NUCLEOTIDE SEQUENCE [LARGE SCALE GENOMIC DNA]</scope>
    <source>
        <strain evidence="4 5">Baltimore</strain>
    </source>
</reference>
<dbReference type="Gene3D" id="2.40.10.10">
    <property type="entry name" value="Trypsin-like serine proteases"/>
    <property type="match status" value="1"/>
</dbReference>
<dbReference type="InterPro" id="IPR009003">
    <property type="entry name" value="Peptidase_S1_PA"/>
</dbReference>
<dbReference type="PANTHER" id="PTHR24256">
    <property type="entry name" value="TRYPTASE-RELATED"/>
    <property type="match status" value="1"/>
</dbReference>
<evidence type="ECO:0000259" key="3">
    <source>
        <dbReference type="PROSITE" id="PS50240"/>
    </source>
</evidence>
<proteinExistence type="inferred from homology"/>
<protein>
    <submittedName>
        <fullName evidence="4">Trypsin</fullName>
    </submittedName>
</protein>
<gene>
    <name evidence="4" type="ORF">ANCCAN_24699</name>
</gene>
<evidence type="ECO:0000256" key="2">
    <source>
        <dbReference type="ARBA" id="ARBA00024195"/>
    </source>
</evidence>
<comment type="caution">
    <text evidence="4">The sequence shown here is derived from an EMBL/GenBank/DDBJ whole genome shotgun (WGS) entry which is preliminary data.</text>
</comment>
<dbReference type="OrthoDB" id="7754674at2759"/>
<comment type="similarity">
    <text evidence="2">Belongs to the peptidase S1 family. CLIP subfamily.</text>
</comment>
<dbReference type="InterPro" id="IPR018114">
    <property type="entry name" value="TRYPSIN_HIS"/>
</dbReference>
<dbReference type="InterPro" id="IPR043504">
    <property type="entry name" value="Peptidase_S1_PA_chymotrypsin"/>
</dbReference>
<dbReference type="Proteomes" id="UP000252519">
    <property type="component" value="Unassembled WGS sequence"/>
</dbReference>
<dbReference type="EMBL" id="JOJR01001894">
    <property type="protein sequence ID" value="RCN29540.1"/>
    <property type="molecule type" value="Genomic_DNA"/>
</dbReference>
<dbReference type="SMART" id="SM00020">
    <property type="entry name" value="Tryp_SPc"/>
    <property type="match status" value="1"/>
</dbReference>
<dbReference type="AlphaFoldDB" id="A0A368FF80"/>
<dbReference type="SUPFAM" id="SSF50494">
    <property type="entry name" value="Trypsin-like serine proteases"/>
    <property type="match status" value="1"/>
</dbReference>
<dbReference type="PROSITE" id="PS00134">
    <property type="entry name" value="TRYPSIN_HIS"/>
    <property type="match status" value="1"/>
</dbReference>
<dbReference type="InterPro" id="IPR051487">
    <property type="entry name" value="Ser/Thr_Proteases_Immune/Dev"/>
</dbReference>
<dbReference type="GO" id="GO:0006508">
    <property type="term" value="P:proteolysis"/>
    <property type="evidence" value="ECO:0007669"/>
    <property type="project" value="InterPro"/>
</dbReference>
<dbReference type="Pfam" id="PF00089">
    <property type="entry name" value="Trypsin"/>
    <property type="match status" value="1"/>
</dbReference>
<sequence length="281" mass="32071">MTILWLLFLPGVFSQKLSPQENYRLKQECGDRWLQMPQRARRSAEKFIAIGSGVPPGELPFVAGLAIRSEMRRFLYNQVQTLKYGTEAFCTGVQISPRHILTAAHCLFDISVEKHFDKKSQRLICELKAPVVEKDVSKLVFVLGSRCDHNNTGCWMSEPYYRIKQKYIHPRYNYCIDTYDLGLVELEHDISSEHGKPICMPDAQESISMPLMAAGYGYLPTRTESLSLQRVWYDQYQDGDSVIFAQSAHQSLCPVGDRMKYTTITIHAAPAVMKSPLKLLL</sequence>
<evidence type="ECO:0000313" key="5">
    <source>
        <dbReference type="Proteomes" id="UP000252519"/>
    </source>
</evidence>
<accession>A0A368FF80</accession>
<evidence type="ECO:0000313" key="4">
    <source>
        <dbReference type="EMBL" id="RCN29540.1"/>
    </source>
</evidence>
<evidence type="ECO:0000256" key="1">
    <source>
        <dbReference type="ARBA" id="ARBA00023157"/>
    </source>
</evidence>
<dbReference type="STRING" id="29170.A0A368FF80"/>
<feature type="domain" description="Peptidase S1" evidence="3">
    <location>
        <begin position="48"/>
        <end position="253"/>
    </location>
</feature>
<feature type="non-terminal residue" evidence="4">
    <location>
        <position position="281"/>
    </location>
</feature>
<keyword evidence="1" id="KW-1015">Disulfide bond</keyword>
<dbReference type="PROSITE" id="PS50240">
    <property type="entry name" value="TRYPSIN_DOM"/>
    <property type="match status" value="1"/>
</dbReference>
<dbReference type="InterPro" id="IPR001254">
    <property type="entry name" value="Trypsin_dom"/>
</dbReference>